<keyword evidence="3" id="KW-1185">Reference proteome</keyword>
<evidence type="ECO:0000313" key="2">
    <source>
        <dbReference type="EMBL" id="RFU26316.1"/>
    </source>
</evidence>
<comment type="caution">
    <text evidence="2">The sequence shown here is derived from an EMBL/GenBank/DDBJ whole genome shotgun (WGS) entry which is preliminary data.</text>
</comment>
<dbReference type="AlphaFoldDB" id="A0A3E2GYV3"/>
<accession>A0A3E2GYV3</accession>
<name>A0A3E2GYV3_SCYLI</name>
<feature type="region of interest" description="Disordered" evidence="1">
    <location>
        <begin position="14"/>
        <end position="45"/>
    </location>
</feature>
<feature type="non-terminal residue" evidence="2">
    <location>
        <position position="147"/>
    </location>
</feature>
<proteinExistence type="predicted"/>
<dbReference type="EMBL" id="NCSJ02000269">
    <property type="protein sequence ID" value="RFU26316.1"/>
    <property type="molecule type" value="Genomic_DNA"/>
</dbReference>
<organism evidence="2 3">
    <name type="scientific">Scytalidium lignicola</name>
    <name type="common">Hyphomycete</name>
    <dbReference type="NCBI Taxonomy" id="5539"/>
    <lineage>
        <taxon>Eukaryota</taxon>
        <taxon>Fungi</taxon>
        <taxon>Dikarya</taxon>
        <taxon>Ascomycota</taxon>
        <taxon>Pezizomycotina</taxon>
        <taxon>Leotiomycetes</taxon>
        <taxon>Leotiomycetes incertae sedis</taxon>
        <taxon>Scytalidium</taxon>
    </lineage>
</organism>
<protein>
    <submittedName>
        <fullName evidence="2">Uncharacterized protein</fullName>
    </submittedName>
</protein>
<reference evidence="2 3" key="1">
    <citation type="submission" date="2018-05" db="EMBL/GenBank/DDBJ databases">
        <title>Draft genome sequence of Scytalidium lignicola DSM 105466, a ubiquitous saprotrophic fungus.</title>
        <authorList>
            <person name="Buettner E."/>
            <person name="Gebauer A.M."/>
            <person name="Hofrichter M."/>
            <person name="Liers C."/>
            <person name="Kellner H."/>
        </authorList>
    </citation>
    <scope>NUCLEOTIDE SEQUENCE [LARGE SCALE GENOMIC DNA]</scope>
    <source>
        <strain evidence="2 3">DSM 105466</strain>
    </source>
</reference>
<feature type="non-terminal residue" evidence="2">
    <location>
        <position position="1"/>
    </location>
</feature>
<evidence type="ECO:0000313" key="3">
    <source>
        <dbReference type="Proteomes" id="UP000258309"/>
    </source>
</evidence>
<gene>
    <name evidence="2" type="ORF">B7463_g10022</name>
</gene>
<sequence>METDIWLCNGKVLDKEPEPGEHSGPFWNESAAMSSAPQPPVNPADLTPREVSCSRYLYTLARWNAGPPYICADDKSKLWLLLGSCLANALQVLRLSALIREAVQGARLKVQEVVDKALIETLTTEWCVNMDDFEFVTVSLIPASDAA</sequence>
<dbReference type="Proteomes" id="UP000258309">
    <property type="component" value="Unassembled WGS sequence"/>
</dbReference>
<evidence type="ECO:0000256" key="1">
    <source>
        <dbReference type="SAM" id="MobiDB-lite"/>
    </source>
</evidence>